<keyword evidence="2" id="KW-1185">Reference proteome</keyword>
<accession>A0ACC3NQC3</accession>
<sequence>MAANGSVNGSSLIAVLLVTRSRPGPKLVFHYPPNPQARRSTRGGDNNGCDSDEDSDPDTAMNEVKGVLRGNAANEAQHDRARIRETTTSTPNGDLLGFAEESLEKLLSPGCWSDRKKFEVCLDGLTFVGHPIYAAQDGSWTRRHTHDHDVRSNAVKEKPVTPVKAASPIAEAMRDVNAAHAHPGIAITEPQTPAKAAHDFTHVPESLDSRAGQSFATSVNSGSSTSAPTPEPLLSFNVVFALANSRLTQNISRETSLVHNHVAKKLSKALHYCQKQSSYIGVESKKMLTVRTKAKQDGVDASALCSRMIETSELAWALKEVYERISMGAIAGIRLNGMEMSLQIPLAAHASIDGTPELDTHAAILLLEDKDTLLRDLDHPDASPLASFIREHTPTKSLQKHAVKLGMQVNDVLYLAGHLIKWQKACAIAPLHPRNTYIVGRDAPIHKLEQYIAGYAQRFSALPSLPQVLKVLSGRPIKYGMLIPSRDHRTPYMDILAYLVRHGFVEQLKTSGWLRASLASAAVSREADTRLRNQEPNKNKRPLSVASLLSPQLRPVGDDDTASVSSERTAIPVSIAETMKGQHSDKGQHHEADSSPAENWDIITEPLDPSLEDTRRLEHIREVIDDEELHDRLPSLLQYFNGEAVFEEIAAREGLKRSKLEAWLDMLQGEEFLLTYRHQ</sequence>
<protein>
    <submittedName>
        <fullName evidence="1">Nitrogen permease regulator 3</fullName>
    </submittedName>
</protein>
<evidence type="ECO:0000313" key="2">
    <source>
        <dbReference type="Proteomes" id="UP001281147"/>
    </source>
</evidence>
<gene>
    <name evidence="1" type="primary">npr3_1</name>
    <name evidence="1" type="ORF">LTR37_003745</name>
</gene>
<reference evidence="1" key="1">
    <citation type="submission" date="2023-07" db="EMBL/GenBank/DDBJ databases">
        <title>Black Yeasts Isolated from many extreme environments.</title>
        <authorList>
            <person name="Coleine C."/>
            <person name="Stajich J.E."/>
            <person name="Selbmann L."/>
        </authorList>
    </citation>
    <scope>NUCLEOTIDE SEQUENCE</scope>
    <source>
        <strain evidence="1">CCFEE 5714</strain>
    </source>
</reference>
<evidence type="ECO:0000313" key="1">
    <source>
        <dbReference type="EMBL" id="KAK3720334.1"/>
    </source>
</evidence>
<organism evidence="1 2">
    <name type="scientific">Vermiconidia calcicola</name>
    <dbReference type="NCBI Taxonomy" id="1690605"/>
    <lineage>
        <taxon>Eukaryota</taxon>
        <taxon>Fungi</taxon>
        <taxon>Dikarya</taxon>
        <taxon>Ascomycota</taxon>
        <taxon>Pezizomycotina</taxon>
        <taxon>Dothideomycetes</taxon>
        <taxon>Dothideomycetidae</taxon>
        <taxon>Mycosphaerellales</taxon>
        <taxon>Extremaceae</taxon>
        <taxon>Vermiconidia</taxon>
    </lineage>
</organism>
<dbReference type="Proteomes" id="UP001281147">
    <property type="component" value="Unassembled WGS sequence"/>
</dbReference>
<comment type="caution">
    <text evidence="1">The sequence shown here is derived from an EMBL/GenBank/DDBJ whole genome shotgun (WGS) entry which is preliminary data.</text>
</comment>
<name>A0ACC3NQC3_9PEZI</name>
<proteinExistence type="predicted"/>
<dbReference type="EMBL" id="JAUTXU010000022">
    <property type="protein sequence ID" value="KAK3720334.1"/>
    <property type="molecule type" value="Genomic_DNA"/>
</dbReference>